<reference evidence="2" key="1">
    <citation type="submission" date="2022-11" db="UniProtKB">
        <authorList>
            <consortium name="WormBaseParasite"/>
        </authorList>
    </citation>
    <scope>IDENTIFICATION</scope>
</reference>
<dbReference type="AlphaFoldDB" id="A0A915HQ84"/>
<dbReference type="WBParaSite" id="nRc.2.0.1.t03517-RA">
    <property type="protein sequence ID" value="nRc.2.0.1.t03517-RA"/>
    <property type="gene ID" value="nRc.2.0.1.g03517"/>
</dbReference>
<evidence type="ECO:0000313" key="1">
    <source>
        <dbReference type="Proteomes" id="UP000887565"/>
    </source>
</evidence>
<sequence>MQEKAVATFKLAEEQTSVNFYCPPNFSNRDDEPEPVLKGWYPWIERKISRWTKKSHRKS</sequence>
<dbReference type="Proteomes" id="UP000887565">
    <property type="component" value="Unplaced"/>
</dbReference>
<evidence type="ECO:0000313" key="2">
    <source>
        <dbReference type="WBParaSite" id="nRc.2.0.1.t03517-RA"/>
    </source>
</evidence>
<keyword evidence="1" id="KW-1185">Reference proteome</keyword>
<proteinExistence type="predicted"/>
<organism evidence="1 2">
    <name type="scientific">Romanomermis culicivorax</name>
    <name type="common">Nematode worm</name>
    <dbReference type="NCBI Taxonomy" id="13658"/>
    <lineage>
        <taxon>Eukaryota</taxon>
        <taxon>Metazoa</taxon>
        <taxon>Ecdysozoa</taxon>
        <taxon>Nematoda</taxon>
        <taxon>Enoplea</taxon>
        <taxon>Dorylaimia</taxon>
        <taxon>Mermithida</taxon>
        <taxon>Mermithoidea</taxon>
        <taxon>Mermithidae</taxon>
        <taxon>Romanomermis</taxon>
    </lineage>
</organism>
<name>A0A915HQ84_ROMCU</name>
<protein>
    <submittedName>
        <fullName evidence="2">Uncharacterized protein</fullName>
    </submittedName>
</protein>
<accession>A0A915HQ84</accession>